<evidence type="ECO:0000313" key="3">
    <source>
        <dbReference type="Proteomes" id="UP000177369"/>
    </source>
</evidence>
<dbReference type="InterPro" id="IPR002686">
    <property type="entry name" value="Transposase_17"/>
</dbReference>
<dbReference type="AlphaFoldDB" id="A0A1F5G8V7"/>
<dbReference type="Gene3D" id="3.30.70.1290">
    <property type="entry name" value="Transposase IS200-like"/>
    <property type="match status" value="1"/>
</dbReference>
<dbReference type="PANTHER" id="PTHR34322">
    <property type="entry name" value="TRANSPOSASE, Y1_TNP DOMAIN-CONTAINING"/>
    <property type="match status" value="1"/>
</dbReference>
<dbReference type="Proteomes" id="UP000177369">
    <property type="component" value="Unassembled WGS sequence"/>
</dbReference>
<comment type="caution">
    <text evidence="2">The sequence shown here is derived from an EMBL/GenBank/DDBJ whole genome shotgun (WGS) entry which is preliminary data.</text>
</comment>
<feature type="domain" description="Transposase IS200-like" evidence="1">
    <location>
        <begin position="11"/>
        <end position="159"/>
    </location>
</feature>
<proteinExistence type="predicted"/>
<dbReference type="GO" id="GO:0003677">
    <property type="term" value="F:DNA binding"/>
    <property type="evidence" value="ECO:0007669"/>
    <property type="project" value="InterPro"/>
</dbReference>
<reference evidence="2 3" key="1">
    <citation type="journal article" date="2016" name="Nat. Commun.">
        <title>Thousands of microbial genomes shed light on interconnected biogeochemical processes in an aquifer system.</title>
        <authorList>
            <person name="Anantharaman K."/>
            <person name="Brown C.T."/>
            <person name="Hug L.A."/>
            <person name="Sharon I."/>
            <person name="Castelle C.J."/>
            <person name="Probst A.J."/>
            <person name="Thomas B.C."/>
            <person name="Singh A."/>
            <person name="Wilkins M.J."/>
            <person name="Karaoz U."/>
            <person name="Brodie E.L."/>
            <person name="Williams K.H."/>
            <person name="Hubbard S.S."/>
            <person name="Banfield J.F."/>
        </authorList>
    </citation>
    <scope>NUCLEOTIDE SEQUENCE [LARGE SCALE GENOMIC DNA]</scope>
</reference>
<gene>
    <name evidence="2" type="ORF">A3D04_05135</name>
</gene>
<organism evidence="2 3">
    <name type="scientific">Candidatus Curtissbacteria bacterium RIFCSPHIGHO2_02_FULL_40_16b</name>
    <dbReference type="NCBI Taxonomy" id="1797714"/>
    <lineage>
        <taxon>Bacteria</taxon>
        <taxon>Candidatus Curtissiibacteriota</taxon>
    </lineage>
</organism>
<dbReference type="PANTHER" id="PTHR34322:SF2">
    <property type="entry name" value="TRANSPOSASE IS200-LIKE DOMAIN-CONTAINING PROTEIN"/>
    <property type="match status" value="1"/>
</dbReference>
<dbReference type="SMART" id="SM01321">
    <property type="entry name" value="Y1_Tnp"/>
    <property type="match status" value="1"/>
</dbReference>
<dbReference type="GO" id="GO:0006313">
    <property type="term" value="P:DNA transposition"/>
    <property type="evidence" value="ECO:0007669"/>
    <property type="project" value="InterPro"/>
</dbReference>
<dbReference type="EMBL" id="MFBD01000034">
    <property type="protein sequence ID" value="OGD88254.1"/>
    <property type="molecule type" value="Genomic_DNA"/>
</dbReference>
<dbReference type="InterPro" id="IPR036515">
    <property type="entry name" value="Transposase_17_sf"/>
</dbReference>
<evidence type="ECO:0000313" key="2">
    <source>
        <dbReference type="EMBL" id="OGD88254.1"/>
    </source>
</evidence>
<evidence type="ECO:0000259" key="1">
    <source>
        <dbReference type="SMART" id="SM01321"/>
    </source>
</evidence>
<protein>
    <recommendedName>
        <fullName evidence="1">Transposase IS200-like domain-containing protein</fullName>
    </recommendedName>
</protein>
<name>A0A1F5G8V7_9BACT</name>
<dbReference type="Pfam" id="PF01797">
    <property type="entry name" value="Y1_Tnp"/>
    <property type="match status" value="1"/>
</dbReference>
<accession>A0A1F5G8V7</accession>
<dbReference type="SUPFAM" id="SSF143422">
    <property type="entry name" value="Transposase IS200-like"/>
    <property type="match status" value="1"/>
</dbReference>
<dbReference type="GO" id="GO:0004803">
    <property type="term" value="F:transposase activity"/>
    <property type="evidence" value="ECO:0007669"/>
    <property type="project" value="InterPro"/>
</dbReference>
<sequence>MPGKNEVKLYIENGVYHIYNRGVEKRKIFQDKQDYAVFCSYLKVYLSPKNIDEISRQLANPKLSRSEKTRLINMARLNNFSNEIVLIAYCLMPNHFHLLVKQKSRDTIDKFMNSLGTRYTMYFNRKYDRVGKLYEGTYKAVLVTTDEQLLHLTRYIHKNPTKLSSAQGDPLYSQPSSLAEYLGLKKTPWVDPKEVLAFFSKTNPKLSYKNFLKSEEDKGLIKDLAID</sequence>